<evidence type="ECO:0000313" key="1">
    <source>
        <dbReference type="EMBL" id="HJG96926.1"/>
    </source>
</evidence>
<sequence length="508" mass="56520">MSVCLIVQQKDKCFMCSDGAITSNINGANIRVSNKGEKMFVHKNASIFCSGNVKICNKIIKRIKNTDELSIEDIKTIAKDEYYGKSFLEIFVACNKSDDIFTYQISSYNDFEIVERTCLSGQTHILSLGYNSDRNFEVLKKLIVKGGSVADIFKNVFENISCPEIGGDISLNIVDKSGAKLIKRFEIKEDVEIKKISDIRDTYFIIGKQIIGEIILGHKLYITSENGEFYIGDMDENAGFGLSIKDSNDIQRVFLGTELENGVRKARLRLYGKDGKGLVLSEEGIISEFQYPDRSAVDLNSPMYSYFRIGSNVNVLKECILMIKLRPFRVYSKGMEGGGAYVQGVSTLSGGGTTSSSGGGYSNTMTSSNQNYATFQSEFTTNPQVEYSGNEHVHPISKFQFDHNHSVSISIGAHSHNCPNHSHTTNINIPNHTHAEKYGCYDLGGIENMPSNIVLKVNGQVVRSNINSDTEVNITSYLTIGRVNEIILESSTRGHIYINLYSKSFVTW</sequence>
<comment type="caution">
    <text evidence="1">The sequence shown here is derived from an EMBL/GenBank/DDBJ whole genome shotgun (WGS) entry which is preliminary data.</text>
</comment>
<dbReference type="Proteomes" id="UP000776700">
    <property type="component" value="Unassembled WGS sequence"/>
</dbReference>
<accession>A0A921SZQ3</accession>
<reference evidence="1" key="1">
    <citation type="journal article" date="2021" name="PeerJ">
        <title>Extensive microbial diversity within the chicken gut microbiome revealed by metagenomics and culture.</title>
        <authorList>
            <person name="Gilroy R."/>
            <person name="Ravi A."/>
            <person name="Getino M."/>
            <person name="Pursley I."/>
            <person name="Horton D.L."/>
            <person name="Alikhan N.F."/>
            <person name="Baker D."/>
            <person name="Gharbi K."/>
            <person name="Hall N."/>
            <person name="Watson M."/>
            <person name="Adriaenssens E.M."/>
            <person name="Foster-Nyarko E."/>
            <person name="Jarju S."/>
            <person name="Secka A."/>
            <person name="Antonio M."/>
            <person name="Oren A."/>
            <person name="Chaudhuri R.R."/>
            <person name="La Ragione R."/>
            <person name="Hildebrand F."/>
            <person name="Pallen M.J."/>
        </authorList>
    </citation>
    <scope>NUCLEOTIDE SEQUENCE</scope>
    <source>
        <strain evidence="1">1277</strain>
    </source>
</reference>
<protein>
    <submittedName>
        <fullName evidence="1">Uncharacterized protein</fullName>
    </submittedName>
</protein>
<proteinExistence type="predicted"/>
<organism evidence="1 2">
    <name type="scientific">Romboutsia timonensis</name>
    <dbReference type="NCBI Taxonomy" id="1776391"/>
    <lineage>
        <taxon>Bacteria</taxon>
        <taxon>Bacillati</taxon>
        <taxon>Bacillota</taxon>
        <taxon>Clostridia</taxon>
        <taxon>Peptostreptococcales</taxon>
        <taxon>Peptostreptococcaceae</taxon>
        <taxon>Romboutsia</taxon>
    </lineage>
</organism>
<gene>
    <name evidence="1" type="ORF">K8V90_07500</name>
</gene>
<evidence type="ECO:0000313" key="2">
    <source>
        <dbReference type="Proteomes" id="UP000776700"/>
    </source>
</evidence>
<dbReference type="AlphaFoldDB" id="A0A921SZQ3"/>
<dbReference type="EMBL" id="DYUB01000234">
    <property type="protein sequence ID" value="HJG96926.1"/>
    <property type="molecule type" value="Genomic_DNA"/>
</dbReference>
<name>A0A921SZQ3_9FIRM</name>
<reference evidence="1" key="2">
    <citation type="submission" date="2021-09" db="EMBL/GenBank/DDBJ databases">
        <authorList>
            <person name="Gilroy R."/>
        </authorList>
    </citation>
    <scope>NUCLEOTIDE SEQUENCE</scope>
    <source>
        <strain evidence="1">1277</strain>
    </source>
</reference>